<dbReference type="EMBL" id="CAACVG010010920">
    <property type="protein sequence ID" value="VEN56973.1"/>
    <property type="molecule type" value="Genomic_DNA"/>
</dbReference>
<gene>
    <name evidence="1" type="ORF">CALMAC_LOCUS15720</name>
</gene>
<sequence length="46" mass="5145">MSAAGYRILCFFHNNAAVETYFINSTLCLGLWWLSGDYSDNSSFSA</sequence>
<name>A0A653DAB5_CALMS</name>
<keyword evidence="2" id="KW-1185">Reference proteome</keyword>
<accession>A0A653DAB5</accession>
<evidence type="ECO:0000313" key="1">
    <source>
        <dbReference type="EMBL" id="VEN56973.1"/>
    </source>
</evidence>
<reference evidence="1 2" key="1">
    <citation type="submission" date="2019-01" db="EMBL/GenBank/DDBJ databases">
        <authorList>
            <person name="Sayadi A."/>
        </authorList>
    </citation>
    <scope>NUCLEOTIDE SEQUENCE [LARGE SCALE GENOMIC DNA]</scope>
</reference>
<proteinExistence type="predicted"/>
<evidence type="ECO:0000313" key="2">
    <source>
        <dbReference type="Proteomes" id="UP000410492"/>
    </source>
</evidence>
<dbReference type="AlphaFoldDB" id="A0A653DAB5"/>
<organism evidence="1 2">
    <name type="scientific">Callosobruchus maculatus</name>
    <name type="common">Southern cowpea weevil</name>
    <name type="synonym">Pulse bruchid</name>
    <dbReference type="NCBI Taxonomy" id="64391"/>
    <lineage>
        <taxon>Eukaryota</taxon>
        <taxon>Metazoa</taxon>
        <taxon>Ecdysozoa</taxon>
        <taxon>Arthropoda</taxon>
        <taxon>Hexapoda</taxon>
        <taxon>Insecta</taxon>
        <taxon>Pterygota</taxon>
        <taxon>Neoptera</taxon>
        <taxon>Endopterygota</taxon>
        <taxon>Coleoptera</taxon>
        <taxon>Polyphaga</taxon>
        <taxon>Cucujiformia</taxon>
        <taxon>Chrysomeloidea</taxon>
        <taxon>Chrysomelidae</taxon>
        <taxon>Bruchinae</taxon>
        <taxon>Bruchini</taxon>
        <taxon>Callosobruchus</taxon>
    </lineage>
</organism>
<protein>
    <submittedName>
        <fullName evidence="1">Uncharacterized protein</fullName>
    </submittedName>
</protein>
<dbReference type="Proteomes" id="UP000410492">
    <property type="component" value="Unassembled WGS sequence"/>
</dbReference>